<sequence>MVDYLSQHWIVLLLTSIYLVFCLWVGWYFRARAEEGVESFYVAKREIPGWVVSLAFFSTFASTNTYIGQAGKSFQFGLSWAWVGLFWAFFCVISWLVLGPRMRKQTARLGSVTIPDYFYFRYKSDFARAIRLLSAFVILFATLWYMVGITKGLGHVITSVLDIPYAFGTAAIVFVTCAYTVFGGMYSVLWTDAVQGIMMFAVAIIMVTLPFVFVGGVDDLMLRISDTAHVARTGEPMGGGLVTFSALVSFFYILGIGLAVGMKQIAEPRCLIRFYSIDNARSMKFAMIWTPVFLGISLICVMGLGALVHGMATEEEAAYLINNTDEVVGFMLAKFDNPIISGVCVAGLFAAGMSSLASVMLIVGTAFVKDMWDVVSDVPEVKVVNYTRWTMVAYCVLLYGVTLYPPGGIVEMTAFSGAVFAASFFPAIFGGLYLKWGTDLGALASMVAGIAGCLVWRLLFRFEFEGLSDIHEIIPAFLLSSLVYVVVSKATARRIPSTDHLQRIFA</sequence>
<dbReference type="Gene3D" id="1.20.1730.10">
    <property type="entry name" value="Sodium/glucose cotransporter"/>
    <property type="match status" value="1"/>
</dbReference>
<dbReference type="PANTHER" id="PTHR48086:SF3">
    <property type="entry name" value="SODIUM_PROLINE SYMPORTER"/>
    <property type="match status" value="1"/>
</dbReference>
<feature type="transmembrane region" description="Helical" evidence="14">
    <location>
        <begin position="389"/>
        <end position="407"/>
    </location>
</feature>
<keyword evidence="11" id="KW-0739">Sodium transport</keyword>
<dbReference type="PANTHER" id="PTHR48086">
    <property type="entry name" value="SODIUM/PROLINE SYMPORTER-RELATED"/>
    <property type="match status" value="1"/>
</dbReference>
<feature type="transmembrane region" description="Helical" evidence="14">
    <location>
        <begin position="50"/>
        <end position="67"/>
    </location>
</feature>
<evidence type="ECO:0008006" key="17">
    <source>
        <dbReference type="Google" id="ProtNLM"/>
    </source>
</evidence>
<keyword evidence="7 14" id="KW-1133">Transmembrane helix</keyword>
<dbReference type="GO" id="GO:0005886">
    <property type="term" value="C:plasma membrane"/>
    <property type="evidence" value="ECO:0007669"/>
    <property type="project" value="UniProtKB-SubCell"/>
</dbReference>
<keyword evidence="3" id="KW-0813">Transport</keyword>
<keyword evidence="4" id="KW-1003">Cell membrane</keyword>
<feature type="transmembrane region" description="Helical" evidence="14">
    <location>
        <begin position="167"/>
        <end position="189"/>
    </location>
</feature>
<keyword evidence="6" id="KW-0769">Symport</keyword>
<evidence type="ECO:0000313" key="15">
    <source>
        <dbReference type="EMBL" id="PDH40841.1"/>
    </source>
</evidence>
<comment type="caution">
    <text evidence="15">The sequence shown here is derived from an EMBL/GenBank/DDBJ whole genome shotgun (WGS) entry which is preliminary data.</text>
</comment>
<dbReference type="GO" id="GO:0015293">
    <property type="term" value="F:symporter activity"/>
    <property type="evidence" value="ECO:0007669"/>
    <property type="project" value="UniProtKB-KW"/>
</dbReference>
<comment type="subcellular location">
    <subcellularLocation>
        <location evidence="1">Cell membrane</location>
        <topology evidence="1">Multi-pass membrane protein</topology>
    </subcellularLocation>
</comment>
<feature type="transmembrane region" description="Helical" evidence="14">
    <location>
        <begin position="283"/>
        <end position="308"/>
    </location>
</feature>
<feature type="transmembrane region" description="Helical" evidence="14">
    <location>
        <begin position="129"/>
        <end position="147"/>
    </location>
</feature>
<keyword evidence="8" id="KW-0915">Sodium</keyword>
<evidence type="ECO:0000256" key="14">
    <source>
        <dbReference type="SAM" id="Phobius"/>
    </source>
</evidence>
<evidence type="ECO:0000256" key="1">
    <source>
        <dbReference type="ARBA" id="ARBA00004651"/>
    </source>
</evidence>
<evidence type="ECO:0000256" key="9">
    <source>
        <dbReference type="ARBA" id="ARBA00023065"/>
    </source>
</evidence>
<dbReference type="PROSITE" id="PS50283">
    <property type="entry name" value="NA_SOLUT_SYMP_3"/>
    <property type="match status" value="1"/>
</dbReference>
<comment type="similarity">
    <text evidence="2 13">Belongs to the sodium:solute symporter (SSF) (TC 2.A.21) family.</text>
</comment>
<evidence type="ECO:0000256" key="12">
    <source>
        <dbReference type="ARBA" id="ARBA00033708"/>
    </source>
</evidence>
<evidence type="ECO:0000256" key="10">
    <source>
        <dbReference type="ARBA" id="ARBA00023136"/>
    </source>
</evidence>
<gene>
    <name evidence="15" type="ORF">CNE99_02795</name>
</gene>
<dbReference type="Pfam" id="PF00474">
    <property type="entry name" value="SSF"/>
    <property type="match status" value="1"/>
</dbReference>
<evidence type="ECO:0000256" key="11">
    <source>
        <dbReference type="ARBA" id="ARBA00023201"/>
    </source>
</evidence>
<proteinExistence type="inferred from homology"/>
<comment type="catalytic activity">
    <reaction evidence="12">
        <text>L-proline(in) + Na(+)(in) = L-proline(out) + Na(+)(out)</text>
        <dbReference type="Rhea" id="RHEA:28967"/>
        <dbReference type="ChEBI" id="CHEBI:29101"/>
        <dbReference type="ChEBI" id="CHEBI:60039"/>
    </reaction>
</comment>
<dbReference type="GO" id="GO:0006814">
    <property type="term" value="P:sodium ion transport"/>
    <property type="evidence" value="ECO:0007669"/>
    <property type="project" value="UniProtKB-KW"/>
</dbReference>
<evidence type="ECO:0000256" key="8">
    <source>
        <dbReference type="ARBA" id="ARBA00023053"/>
    </source>
</evidence>
<dbReference type="InterPro" id="IPR038377">
    <property type="entry name" value="Na/Glc_symporter_sf"/>
</dbReference>
<dbReference type="InterPro" id="IPR050277">
    <property type="entry name" value="Sodium:Solute_Symporter"/>
</dbReference>
<evidence type="ECO:0000256" key="3">
    <source>
        <dbReference type="ARBA" id="ARBA00022448"/>
    </source>
</evidence>
<feature type="transmembrane region" description="Helical" evidence="14">
    <location>
        <begin position="339"/>
        <end position="368"/>
    </location>
</feature>
<feature type="transmembrane region" description="Helical" evidence="14">
    <location>
        <begin position="237"/>
        <end position="262"/>
    </location>
</feature>
<keyword evidence="9" id="KW-0406">Ion transport</keyword>
<evidence type="ECO:0000256" key="6">
    <source>
        <dbReference type="ARBA" id="ARBA00022847"/>
    </source>
</evidence>
<feature type="transmembrane region" description="Helical" evidence="14">
    <location>
        <begin position="6"/>
        <end position="29"/>
    </location>
</feature>
<evidence type="ECO:0000256" key="2">
    <source>
        <dbReference type="ARBA" id="ARBA00006434"/>
    </source>
</evidence>
<feature type="transmembrane region" description="Helical" evidence="14">
    <location>
        <begin position="440"/>
        <end position="458"/>
    </location>
</feature>
<evidence type="ECO:0000313" key="16">
    <source>
        <dbReference type="Proteomes" id="UP000219327"/>
    </source>
</evidence>
<dbReference type="AlphaFoldDB" id="A0A2A5WWP2"/>
<protein>
    <recommendedName>
        <fullName evidence="17">Sodium:solute symporter</fullName>
    </recommendedName>
</protein>
<feature type="transmembrane region" description="Helical" evidence="14">
    <location>
        <begin position="413"/>
        <end position="433"/>
    </location>
</feature>
<evidence type="ECO:0000256" key="13">
    <source>
        <dbReference type="RuleBase" id="RU362091"/>
    </source>
</evidence>
<feature type="transmembrane region" description="Helical" evidence="14">
    <location>
        <begin position="79"/>
        <end position="98"/>
    </location>
</feature>
<feature type="transmembrane region" description="Helical" evidence="14">
    <location>
        <begin position="470"/>
        <end position="487"/>
    </location>
</feature>
<organism evidence="15 16">
    <name type="scientific">OM182 bacterium MED-G24</name>
    <dbReference type="NCBI Taxonomy" id="1986255"/>
    <lineage>
        <taxon>Bacteria</taxon>
        <taxon>Pseudomonadati</taxon>
        <taxon>Pseudomonadota</taxon>
        <taxon>Gammaproteobacteria</taxon>
        <taxon>OMG group</taxon>
        <taxon>OM182 clade</taxon>
    </lineage>
</organism>
<dbReference type="Proteomes" id="UP000219327">
    <property type="component" value="Unassembled WGS sequence"/>
</dbReference>
<reference evidence="15 16" key="1">
    <citation type="submission" date="2017-08" db="EMBL/GenBank/DDBJ databases">
        <title>Fine stratification of microbial communities through a metagenomic profile of the photic zone.</title>
        <authorList>
            <person name="Haro-Moreno J.M."/>
            <person name="Lopez-Perez M."/>
            <person name="De La Torre J."/>
            <person name="Picazo A."/>
            <person name="Camacho A."/>
            <person name="Rodriguez-Valera F."/>
        </authorList>
    </citation>
    <scope>NUCLEOTIDE SEQUENCE [LARGE SCALE GENOMIC DNA]</scope>
    <source>
        <strain evidence="15">MED-G24</strain>
    </source>
</reference>
<feature type="transmembrane region" description="Helical" evidence="14">
    <location>
        <begin position="196"/>
        <end position="217"/>
    </location>
</feature>
<dbReference type="InterPro" id="IPR001734">
    <property type="entry name" value="Na/solute_symporter"/>
</dbReference>
<accession>A0A2A5WWP2</accession>
<evidence type="ECO:0000256" key="5">
    <source>
        <dbReference type="ARBA" id="ARBA00022692"/>
    </source>
</evidence>
<evidence type="ECO:0000256" key="4">
    <source>
        <dbReference type="ARBA" id="ARBA00022475"/>
    </source>
</evidence>
<name>A0A2A5WWP2_9GAMM</name>
<dbReference type="EMBL" id="NTKD01000008">
    <property type="protein sequence ID" value="PDH40841.1"/>
    <property type="molecule type" value="Genomic_DNA"/>
</dbReference>
<keyword evidence="10 14" id="KW-0472">Membrane</keyword>
<keyword evidence="5 14" id="KW-0812">Transmembrane</keyword>
<evidence type="ECO:0000256" key="7">
    <source>
        <dbReference type="ARBA" id="ARBA00022989"/>
    </source>
</evidence>